<accession>A0A2A2TKS2</accession>
<dbReference type="RefSeq" id="WP_095721451.1">
    <property type="nucleotide sequence ID" value="NZ_NTFS01000075.1"/>
</dbReference>
<evidence type="ECO:0000256" key="4">
    <source>
        <dbReference type="ARBA" id="ARBA00023239"/>
    </source>
</evidence>
<dbReference type="SUPFAM" id="SSF53056">
    <property type="entry name" value="beta-carbonic anhydrase, cab"/>
    <property type="match status" value="1"/>
</dbReference>
<dbReference type="Gene3D" id="3.40.1050.10">
    <property type="entry name" value="Carbonic anhydrase"/>
    <property type="match status" value="1"/>
</dbReference>
<dbReference type="PROSITE" id="PS51318">
    <property type="entry name" value="TAT"/>
    <property type="match status" value="1"/>
</dbReference>
<evidence type="ECO:0000313" key="7">
    <source>
        <dbReference type="EMBL" id="PAX57139.1"/>
    </source>
</evidence>
<dbReference type="PROSITE" id="PS00704">
    <property type="entry name" value="PROK_CO2_ANHYDRASE_1"/>
    <property type="match status" value="1"/>
</dbReference>
<evidence type="ECO:0000256" key="6">
    <source>
        <dbReference type="PIRSR" id="PIRSR601765-1"/>
    </source>
</evidence>
<organism evidence="7 8">
    <name type="scientific">Brunnivagina elsteri CCALA 953</name>
    <dbReference type="NCBI Taxonomy" id="987040"/>
    <lineage>
        <taxon>Bacteria</taxon>
        <taxon>Bacillati</taxon>
        <taxon>Cyanobacteriota</taxon>
        <taxon>Cyanophyceae</taxon>
        <taxon>Nostocales</taxon>
        <taxon>Calotrichaceae</taxon>
        <taxon>Brunnivagina</taxon>
    </lineage>
</organism>
<dbReference type="EC" id="4.2.1.1" evidence="2"/>
<evidence type="ECO:0000313" key="8">
    <source>
        <dbReference type="Proteomes" id="UP000218238"/>
    </source>
</evidence>
<dbReference type="AlphaFoldDB" id="A0A2A2TKS2"/>
<dbReference type="PANTHER" id="PTHR11002">
    <property type="entry name" value="CARBONIC ANHYDRASE"/>
    <property type="match status" value="1"/>
</dbReference>
<dbReference type="GO" id="GO:0004089">
    <property type="term" value="F:carbonate dehydratase activity"/>
    <property type="evidence" value="ECO:0007669"/>
    <property type="project" value="UniProtKB-EC"/>
</dbReference>
<dbReference type="Pfam" id="PF00484">
    <property type="entry name" value="Pro_CA"/>
    <property type="match status" value="1"/>
</dbReference>
<keyword evidence="8" id="KW-1185">Reference proteome</keyword>
<comment type="cofactor">
    <cofactor evidence="6">
        <name>Zn(2+)</name>
        <dbReference type="ChEBI" id="CHEBI:29105"/>
    </cofactor>
    <text evidence="6">Binds 1 zinc ion per subunit.</text>
</comment>
<dbReference type="SMART" id="SM00947">
    <property type="entry name" value="Pro_CA"/>
    <property type="match status" value="1"/>
</dbReference>
<evidence type="ECO:0000256" key="1">
    <source>
        <dbReference type="ARBA" id="ARBA00006217"/>
    </source>
</evidence>
<keyword evidence="3 6" id="KW-0862">Zinc</keyword>
<dbReference type="OrthoDB" id="9797527at2"/>
<keyword evidence="4" id="KW-0456">Lyase</keyword>
<protein>
    <recommendedName>
        <fullName evidence="2">carbonic anhydrase</fullName>
        <ecNumber evidence="2">4.2.1.1</ecNumber>
    </recommendedName>
</protein>
<proteinExistence type="inferred from homology"/>
<sequence>MSRINGFAGRRNFLKLIGVGSVGIAASSLILNGEEAIAQQSKAQATPENKLRPFSPEEALQKLLRGNQRFIDGKPEHPRQSKLRLMETSVAQYPYASILGCADSRVPAEIVFDQGLGDLFVVRVAGNVSSQTAIGSLEFASAVLGSQLIVVLGHAKCGAVIAAIKNEPLPGRIGVFVEEIKPAVESVRQKTGDIEKNSIIANVQYQVKSLCESSILLGGLIQQGKLKIVGGIYDLATGKVILVT</sequence>
<evidence type="ECO:0000256" key="5">
    <source>
        <dbReference type="ARBA" id="ARBA00048348"/>
    </source>
</evidence>
<dbReference type="InterPro" id="IPR001765">
    <property type="entry name" value="Carbonic_anhydrase"/>
</dbReference>
<feature type="binding site" evidence="6">
    <location>
        <position position="154"/>
    </location>
    <ligand>
        <name>Zn(2+)</name>
        <dbReference type="ChEBI" id="CHEBI:29105"/>
    </ligand>
</feature>
<evidence type="ECO:0000256" key="3">
    <source>
        <dbReference type="ARBA" id="ARBA00022833"/>
    </source>
</evidence>
<comment type="caution">
    <text evidence="7">The sequence shown here is derived from an EMBL/GenBank/DDBJ whole genome shotgun (WGS) entry which is preliminary data.</text>
</comment>
<evidence type="ECO:0000256" key="2">
    <source>
        <dbReference type="ARBA" id="ARBA00012925"/>
    </source>
</evidence>
<dbReference type="EMBL" id="NTFS01000075">
    <property type="protein sequence ID" value="PAX57139.1"/>
    <property type="molecule type" value="Genomic_DNA"/>
</dbReference>
<dbReference type="PANTHER" id="PTHR11002:SF79">
    <property type="entry name" value="CARBONIC ANHYDRASE 2"/>
    <property type="match status" value="1"/>
</dbReference>
<feature type="binding site" evidence="6">
    <location>
        <position position="101"/>
    </location>
    <ligand>
        <name>Zn(2+)</name>
        <dbReference type="ChEBI" id="CHEBI:29105"/>
    </ligand>
</feature>
<gene>
    <name evidence="7" type="ORF">CK510_09390</name>
</gene>
<feature type="binding site" evidence="6">
    <location>
        <position position="157"/>
    </location>
    <ligand>
        <name>Zn(2+)</name>
        <dbReference type="ChEBI" id="CHEBI:29105"/>
    </ligand>
</feature>
<dbReference type="InterPro" id="IPR015892">
    <property type="entry name" value="Carbonic_anhydrase_CS"/>
</dbReference>
<dbReference type="GO" id="GO:0015976">
    <property type="term" value="P:carbon utilization"/>
    <property type="evidence" value="ECO:0007669"/>
    <property type="project" value="InterPro"/>
</dbReference>
<reference evidence="7 8" key="1">
    <citation type="submission" date="2017-08" db="EMBL/GenBank/DDBJ databases">
        <title>Draft genome sequence of filamentous cyanobacterium Calothrix elsteri CCALA 953.</title>
        <authorList>
            <person name="Gagunashvili A.N."/>
            <person name="Elster J."/>
            <person name="Andresson O.S."/>
        </authorList>
    </citation>
    <scope>NUCLEOTIDE SEQUENCE [LARGE SCALE GENOMIC DNA]</scope>
    <source>
        <strain evidence="7 8">CCALA 953</strain>
    </source>
</reference>
<comment type="catalytic activity">
    <reaction evidence="5">
        <text>hydrogencarbonate + H(+) = CO2 + H2O</text>
        <dbReference type="Rhea" id="RHEA:10748"/>
        <dbReference type="ChEBI" id="CHEBI:15377"/>
        <dbReference type="ChEBI" id="CHEBI:15378"/>
        <dbReference type="ChEBI" id="CHEBI:16526"/>
        <dbReference type="ChEBI" id="CHEBI:17544"/>
        <dbReference type="EC" id="4.2.1.1"/>
    </reaction>
</comment>
<dbReference type="GO" id="GO:0008270">
    <property type="term" value="F:zinc ion binding"/>
    <property type="evidence" value="ECO:0007669"/>
    <property type="project" value="InterPro"/>
</dbReference>
<keyword evidence="6" id="KW-0479">Metal-binding</keyword>
<feature type="binding site" evidence="6">
    <location>
        <position position="103"/>
    </location>
    <ligand>
        <name>Zn(2+)</name>
        <dbReference type="ChEBI" id="CHEBI:29105"/>
    </ligand>
</feature>
<dbReference type="CDD" id="cd03378">
    <property type="entry name" value="beta_CA_cladeC"/>
    <property type="match status" value="1"/>
</dbReference>
<dbReference type="InterPro" id="IPR006311">
    <property type="entry name" value="TAT_signal"/>
</dbReference>
<dbReference type="Proteomes" id="UP000218238">
    <property type="component" value="Unassembled WGS sequence"/>
</dbReference>
<comment type="similarity">
    <text evidence="1">Belongs to the beta-class carbonic anhydrase family.</text>
</comment>
<dbReference type="InterPro" id="IPR036874">
    <property type="entry name" value="Carbonic_anhydrase_sf"/>
</dbReference>
<name>A0A2A2TKS2_9CYAN</name>